<keyword evidence="3" id="KW-1185">Reference proteome</keyword>
<evidence type="ECO:0000256" key="1">
    <source>
        <dbReference type="SAM" id="MobiDB-lite"/>
    </source>
</evidence>
<proteinExistence type="predicted"/>
<protein>
    <recommendedName>
        <fullName evidence="4">Helix-turn-helix domain-containing protein</fullName>
    </recommendedName>
</protein>
<comment type="caution">
    <text evidence="2">The sequence shown here is derived from an EMBL/GenBank/DDBJ whole genome shotgun (WGS) entry which is preliminary data.</text>
</comment>
<organism evidence="2 3">
    <name type="scientific">Herbaspirillum chlorophenolicum</name>
    <dbReference type="NCBI Taxonomy" id="211589"/>
    <lineage>
        <taxon>Bacteria</taxon>
        <taxon>Pseudomonadati</taxon>
        <taxon>Pseudomonadota</taxon>
        <taxon>Betaproteobacteria</taxon>
        <taxon>Burkholderiales</taxon>
        <taxon>Oxalobacteraceae</taxon>
        <taxon>Herbaspirillum</taxon>
    </lineage>
</organism>
<accession>A0ABW8F0X3</accession>
<evidence type="ECO:0000313" key="3">
    <source>
        <dbReference type="Proteomes" id="UP001617427"/>
    </source>
</evidence>
<name>A0ABW8F0X3_9BURK</name>
<feature type="compositionally biased region" description="Polar residues" evidence="1">
    <location>
        <begin position="86"/>
        <end position="97"/>
    </location>
</feature>
<dbReference type="EMBL" id="JBIUZV010000007">
    <property type="protein sequence ID" value="MFJ3046949.1"/>
    <property type="molecule type" value="Genomic_DNA"/>
</dbReference>
<evidence type="ECO:0000313" key="2">
    <source>
        <dbReference type="EMBL" id="MFJ3046949.1"/>
    </source>
</evidence>
<dbReference type="RefSeq" id="WP_402701312.1">
    <property type="nucleotide sequence ID" value="NZ_JBIUZV010000007.1"/>
</dbReference>
<sequence>MKERDFSLAEKIAKLPDQAWVTAEEVSALTGIGLTTIRQRKVALPPADSRFTIRRWSMGAIRKWMKEGENASQSKTDRGAAVASIARSSSPSTKGER</sequence>
<reference evidence="2 3" key="1">
    <citation type="submission" date="2024-10" db="EMBL/GenBank/DDBJ databases">
        <title>The Natural Products Discovery Center: Release of the First 8490 Sequenced Strains for Exploring Actinobacteria Biosynthetic Diversity.</title>
        <authorList>
            <person name="Kalkreuter E."/>
            <person name="Kautsar S.A."/>
            <person name="Yang D."/>
            <person name="Bader C.D."/>
            <person name="Teijaro C.N."/>
            <person name="Fluegel L."/>
            <person name="Davis C.M."/>
            <person name="Simpson J.R."/>
            <person name="Lauterbach L."/>
            <person name="Steele A.D."/>
            <person name="Gui C."/>
            <person name="Meng S."/>
            <person name="Li G."/>
            <person name="Viehrig K."/>
            <person name="Ye F."/>
            <person name="Su P."/>
            <person name="Kiefer A.F."/>
            <person name="Nichols A."/>
            <person name="Cepeda A.J."/>
            <person name="Yan W."/>
            <person name="Fan B."/>
            <person name="Jiang Y."/>
            <person name="Adhikari A."/>
            <person name="Zheng C.-J."/>
            <person name="Schuster L."/>
            <person name="Cowan T.M."/>
            <person name="Smanski M.J."/>
            <person name="Chevrette M.G."/>
            <person name="De Carvalho L.P.S."/>
            <person name="Shen B."/>
        </authorList>
    </citation>
    <scope>NUCLEOTIDE SEQUENCE [LARGE SCALE GENOMIC DNA]</scope>
    <source>
        <strain evidence="2 3">NPDC087045</strain>
    </source>
</reference>
<evidence type="ECO:0008006" key="4">
    <source>
        <dbReference type="Google" id="ProtNLM"/>
    </source>
</evidence>
<gene>
    <name evidence="2" type="ORF">ACIPEN_14050</name>
</gene>
<dbReference type="Proteomes" id="UP001617427">
    <property type="component" value="Unassembled WGS sequence"/>
</dbReference>
<feature type="region of interest" description="Disordered" evidence="1">
    <location>
        <begin position="67"/>
        <end position="97"/>
    </location>
</feature>